<dbReference type="InterPro" id="IPR023584">
    <property type="entry name" value="Ribosome_recyc_fac_dom"/>
</dbReference>
<dbReference type="SUPFAM" id="SSF55194">
    <property type="entry name" value="Ribosome recycling factor, RRF"/>
    <property type="match status" value="1"/>
</dbReference>
<organism evidence="4 5">
    <name type="scientific">Candidatus Roizmanbacteria bacterium RIFOXYA1_FULL_41_12</name>
    <dbReference type="NCBI Taxonomy" id="1802082"/>
    <lineage>
        <taxon>Bacteria</taxon>
        <taxon>Candidatus Roizmaniibacteriota</taxon>
    </lineage>
</organism>
<dbReference type="InterPro" id="IPR036191">
    <property type="entry name" value="RRF_sf"/>
</dbReference>
<dbReference type="Proteomes" id="UP000178450">
    <property type="component" value="Unassembled WGS sequence"/>
</dbReference>
<keyword evidence="2" id="KW-0648">Protein biosynthesis</keyword>
<protein>
    <recommendedName>
        <fullName evidence="3">Ribosome recycling factor domain-containing protein</fullName>
    </recommendedName>
</protein>
<dbReference type="GO" id="GO:0043023">
    <property type="term" value="F:ribosomal large subunit binding"/>
    <property type="evidence" value="ECO:0007669"/>
    <property type="project" value="TreeGrafter"/>
</dbReference>
<proteinExistence type="inferred from homology"/>
<sequence>MIDLVNFRTQLVQVVNRAQENLATIRTGRATSALIENLIVTTYGGEAKLKVIELATINNEGPQTLLVTPFDPSVIADLEKALRESSLSFSVSVSGNQVRVKAPPLTEEQRQKYSKLVSQFAEESRESIRRQRDDIRKKLKDEFDSKQISEDVKYRQEEEIEKIAKEFTDKIEDLKKHKEQEVLTI</sequence>
<dbReference type="EMBL" id="MGBG01000013">
    <property type="protein sequence ID" value="OGK64939.1"/>
    <property type="molecule type" value="Genomic_DNA"/>
</dbReference>
<evidence type="ECO:0000256" key="2">
    <source>
        <dbReference type="ARBA" id="ARBA00022917"/>
    </source>
</evidence>
<dbReference type="PANTHER" id="PTHR20982">
    <property type="entry name" value="RIBOSOME RECYCLING FACTOR"/>
    <property type="match status" value="1"/>
</dbReference>
<evidence type="ECO:0000259" key="3">
    <source>
        <dbReference type="Pfam" id="PF01765"/>
    </source>
</evidence>
<dbReference type="AlphaFoldDB" id="A0A1F7KAR1"/>
<evidence type="ECO:0000313" key="4">
    <source>
        <dbReference type="EMBL" id="OGK64939.1"/>
    </source>
</evidence>
<evidence type="ECO:0000313" key="5">
    <source>
        <dbReference type="Proteomes" id="UP000178450"/>
    </source>
</evidence>
<dbReference type="GO" id="GO:0006412">
    <property type="term" value="P:translation"/>
    <property type="evidence" value="ECO:0007669"/>
    <property type="project" value="UniProtKB-KW"/>
</dbReference>
<gene>
    <name evidence="4" type="ORF">A2209_04565</name>
</gene>
<reference evidence="4 5" key="1">
    <citation type="journal article" date="2016" name="Nat. Commun.">
        <title>Thousands of microbial genomes shed light on interconnected biogeochemical processes in an aquifer system.</title>
        <authorList>
            <person name="Anantharaman K."/>
            <person name="Brown C.T."/>
            <person name="Hug L.A."/>
            <person name="Sharon I."/>
            <person name="Castelle C.J."/>
            <person name="Probst A.J."/>
            <person name="Thomas B.C."/>
            <person name="Singh A."/>
            <person name="Wilkins M.J."/>
            <person name="Karaoz U."/>
            <person name="Brodie E.L."/>
            <person name="Williams K.H."/>
            <person name="Hubbard S.S."/>
            <person name="Banfield J.F."/>
        </authorList>
    </citation>
    <scope>NUCLEOTIDE SEQUENCE [LARGE SCALE GENOMIC DNA]</scope>
</reference>
<dbReference type="InterPro" id="IPR002661">
    <property type="entry name" value="Ribosome_recyc_fac"/>
</dbReference>
<feature type="domain" description="Ribosome recycling factor" evidence="3">
    <location>
        <begin position="19"/>
        <end position="183"/>
    </location>
</feature>
<name>A0A1F7KAR1_9BACT</name>
<evidence type="ECO:0000256" key="1">
    <source>
        <dbReference type="ARBA" id="ARBA00005912"/>
    </source>
</evidence>
<comment type="caution">
    <text evidence="4">The sequence shown here is derived from an EMBL/GenBank/DDBJ whole genome shotgun (WGS) entry which is preliminary data.</text>
</comment>
<comment type="similarity">
    <text evidence="1">Belongs to the RRF family.</text>
</comment>
<dbReference type="PANTHER" id="PTHR20982:SF3">
    <property type="entry name" value="MITOCHONDRIAL RIBOSOME RECYCLING FACTOR PSEUDO 1"/>
    <property type="match status" value="1"/>
</dbReference>
<dbReference type="Pfam" id="PF01765">
    <property type="entry name" value="RRF"/>
    <property type="match status" value="1"/>
</dbReference>
<dbReference type="Gene3D" id="3.30.1360.40">
    <property type="match status" value="1"/>
</dbReference>
<accession>A0A1F7KAR1</accession>
<dbReference type="Gene3D" id="1.10.132.20">
    <property type="entry name" value="Ribosome-recycling factor"/>
    <property type="match status" value="1"/>
</dbReference>